<dbReference type="AlphaFoldDB" id="H6Q7Z0"/>
<name>H6Q7Z0_PYROT</name>
<gene>
    <name evidence="1" type="ordered locus">Pogu_0620</name>
</gene>
<dbReference type="EMBL" id="CP003316">
    <property type="protein sequence ID" value="AFA38647.1"/>
    <property type="molecule type" value="Genomic_DNA"/>
</dbReference>
<organism evidence="1 2">
    <name type="scientific">Pyrobaculum oguniense (strain DSM 13380 / JCM 10595 / TE7)</name>
    <dbReference type="NCBI Taxonomy" id="698757"/>
    <lineage>
        <taxon>Archaea</taxon>
        <taxon>Thermoproteota</taxon>
        <taxon>Thermoprotei</taxon>
        <taxon>Thermoproteales</taxon>
        <taxon>Thermoproteaceae</taxon>
        <taxon>Pyrobaculum</taxon>
    </lineage>
</organism>
<dbReference type="KEGG" id="pog:Pogu_0620"/>
<evidence type="ECO:0000313" key="2">
    <source>
        <dbReference type="Proteomes" id="UP000009062"/>
    </source>
</evidence>
<dbReference type="HOGENOM" id="CLU_1080178_0_0_2"/>
<dbReference type="eggNOG" id="arCOG11541">
    <property type="taxonomic scope" value="Archaea"/>
</dbReference>
<reference evidence="1 2" key="1">
    <citation type="journal article" date="2012" name="Stand. Genomic Sci.">
        <title>Complete genome sequence of Pyrobaculum oguniense.</title>
        <authorList>
            <person name="Bernick D.L."/>
            <person name="Karplus K."/>
            <person name="Lui L.M."/>
            <person name="Coker J.K."/>
            <person name="Murphy J.N."/>
            <person name="Chan P.P."/>
            <person name="Cozen A.E."/>
            <person name="Lowe T.M."/>
        </authorList>
    </citation>
    <scope>NUCLEOTIDE SEQUENCE [LARGE SCALE GENOMIC DNA]</scope>
    <source>
        <strain evidence="1 2">TE7</strain>
    </source>
</reference>
<sequence>MSDGSDICLRRPDMCGELWREEEKAAALREPDSVDFPDAEVPEALAPSPAAEIKPTLEAGVVVRHRGVLFSTYWELRNDAAAQPGDVVVVLPDRWLLMRRVKKPALWLEADERLFIPGRFNRGVCTYGYVPRGALEHVVQLARSGAIIAAMCDPRARVKTPKRVELQWIWRSEGYLVNLSPARIAVYHFDPYRGRRRFLADIAKGGCPIYSHWANQVLQALGVLARLIC</sequence>
<accession>H6Q7Z0</accession>
<protein>
    <submittedName>
        <fullName evidence="1">Uncharacterized protein</fullName>
    </submittedName>
</protein>
<proteinExistence type="predicted"/>
<dbReference type="Proteomes" id="UP000009062">
    <property type="component" value="Chromosome"/>
</dbReference>
<dbReference type="STRING" id="698757.Pogu_0620"/>
<evidence type="ECO:0000313" key="1">
    <source>
        <dbReference type="EMBL" id="AFA38647.1"/>
    </source>
</evidence>
<keyword evidence="2" id="KW-1185">Reference proteome</keyword>